<organism evidence="2 3">
    <name type="scientific">Durusdinium trenchii</name>
    <dbReference type="NCBI Taxonomy" id="1381693"/>
    <lineage>
        <taxon>Eukaryota</taxon>
        <taxon>Sar</taxon>
        <taxon>Alveolata</taxon>
        <taxon>Dinophyceae</taxon>
        <taxon>Suessiales</taxon>
        <taxon>Symbiodiniaceae</taxon>
        <taxon>Durusdinium</taxon>
    </lineage>
</organism>
<gene>
    <name evidence="2" type="ORF">CCMP2556_LOCUS20525</name>
</gene>
<comment type="caution">
    <text evidence="2">The sequence shown here is derived from an EMBL/GenBank/DDBJ whole genome shotgun (WGS) entry which is preliminary data.</text>
</comment>
<feature type="transmembrane region" description="Helical" evidence="1">
    <location>
        <begin position="73"/>
        <end position="94"/>
    </location>
</feature>
<dbReference type="Proteomes" id="UP001642484">
    <property type="component" value="Unassembled WGS sequence"/>
</dbReference>
<protein>
    <submittedName>
        <fullName evidence="2">Uncharacterized protein</fullName>
    </submittedName>
</protein>
<sequence>MKWRRVGRWAAVASSMRNLSYMIFIARMVNVLNQSGNYWLANNFIWKWLLLLFLPLAELLKQEVSCRARVTSAHWDILPAYLVLSAILFVIWMISKPCWSSFFHVVLNVKDPSMALSIVQWLLPFYFFYMFAALLDSIFYGFGFTDRLAFVSIITNVGVYGSAFLLYTLHVYALSIASVMYLFWCWDSSWVSRARDFVLSIFPARGAPTALKL</sequence>
<keyword evidence="1" id="KW-1133">Transmembrane helix</keyword>
<proteinExistence type="predicted"/>
<keyword evidence="1" id="KW-0472">Membrane</keyword>
<feature type="transmembrane region" description="Helical" evidence="1">
    <location>
        <begin position="114"/>
        <end position="135"/>
    </location>
</feature>
<reference evidence="2 3" key="1">
    <citation type="submission" date="2024-02" db="EMBL/GenBank/DDBJ databases">
        <authorList>
            <person name="Chen Y."/>
            <person name="Shah S."/>
            <person name="Dougan E. K."/>
            <person name="Thang M."/>
            <person name="Chan C."/>
        </authorList>
    </citation>
    <scope>NUCLEOTIDE SEQUENCE [LARGE SCALE GENOMIC DNA]</scope>
</reference>
<evidence type="ECO:0000313" key="3">
    <source>
        <dbReference type="Proteomes" id="UP001642484"/>
    </source>
</evidence>
<evidence type="ECO:0000256" key="1">
    <source>
        <dbReference type="SAM" id="Phobius"/>
    </source>
</evidence>
<keyword evidence="3" id="KW-1185">Reference proteome</keyword>
<name>A0ABP0LFI0_9DINO</name>
<dbReference type="EMBL" id="CAXAMN010012041">
    <property type="protein sequence ID" value="CAK9037040.1"/>
    <property type="molecule type" value="Genomic_DNA"/>
</dbReference>
<keyword evidence="1" id="KW-0812">Transmembrane</keyword>
<evidence type="ECO:0000313" key="2">
    <source>
        <dbReference type="EMBL" id="CAK9037040.1"/>
    </source>
</evidence>
<accession>A0ABP0LFI0</accession>